<organism evidence="3 4">
    <name type="scientific">Gigaspora margarita</name>
    <dbReference type="NCBI Taxonomy" id="4874"/>
    <lineage>
        <taxon>Eukaryota</taxon>
        <taxon>Fungi</taxon>
        <taxon>Fungi incertae sedis</taxon>
        <taxon>Mucoromycota</taxon>
        <taxon>Glomeromycotina</taxon>
        <taxon>Glomeromycetes</taxon>
        <taxon>Diversisporales</taxon>
        <taxon>Gigasporaceae</taxon>
        <taxon>Gigaspora</taxon>
    </lineage>
</organism>
<dbReference type="EMBL" id="CAJVQB010007256">
    <property type="protein sequence ID" value="CAG8700008.1"/>
    <property type="molecule type" value="Genomic_DNA"/>
</dbReference>
<evidence type="ECO:0000313" key="3">
    <source>
        <dbReference type="EMBL" id="CAG8700008.1"/>
    </source>
</evidence>
<feature type="region of interest" description="Disordered" evidence="1">
    <location>
        <begin position="257"/>
        <end position="284"/>
    </location>
</feature>
<dbReference type="Proteomes" id="UP000789901">
    <property type="component" value="Unassembled WGS sequence"/>
</dbReference>
<keyword evidence="2" id="KW-0732">Signal</keyword>
<evidence type="ECO:0000256" key="2">
    <source>
        <dbReference type="SAM" id="SignalP"/>
    </source>
</evidence>
<reference evidence="3 4" key="1">
    <citation type="submission" date="2021-06" db="EMBL/GenBank/DDBJ databases">
        <authorList>
            <person name="Kallberg Y."/>
            <person name="Tangrot J."/>
            <person name="Rosling A."/>
        </authorList>
    </citation>
    <scope>NUCLEOTIDE SEQUENCE [LARGE SCALE GENOMIC DNA]</scope>
    <source>
        <strain evidence="3 4">120-4 pot B 10/14</strain>
    </source>
</reference>
<sequence>MPSHVVLLVVIISAKNGQSCLYGQAKYNLTKEGTLDTRNPNHEFDATGVSPCIPHCMFSVVVNRKPKQLEEFIHFGIECNEYNPVTGNSGVNMQITVLYHAEFVRFKKYLGHLGSNIKIGSMYLVLGLFKFSMSGKMMIEATDIDYLKTSNANYNTYENFFLFTPSTRSIINVIADDVETITTQTPKTVKSMIASADRDTISSDPSKNMANITVPVVPISSSGPSKNLAIPIVQIDPPCENKKQKQLVVYVDLNDQDKKPSDYKDIDSDEVEEESQTKKKKKKC</sequence>
<accession>A0ABN7UYD9</accession>
<evidence type="ECO:0000313" key="4">
    <source>
        <dbReference type="Proteomes" id="UP000789901"/>
    </source>
</evidence>
<protein>
    <submittedName>
        <fullName evidence="3">1301_t:CDS:1</fullName>
    </submittedName>
</protein>
<evidence type="ECO:0000256" key="1">
    <source>
        <dbReference type="SAM" id="MobiDB-lite"/>
    </source>
</evidence>
<feature type="signal peptide" evidence="2">
    <location>
        <begin position="1"/>
        <end position="17"/>
    </location>
</feature>
<keyword evidence="4" id="KW-1185">Reference proteome</keyword>
<feature type="compositionally biased region" description="Basic and acidic residues" evidence="1">
    <location>
        <begin position="257"/>
        <end position="266"/>
    </location>
</feature>
<name>A0ABN7UYD9_GIGMA</name>
<proteinExistence type="predicted"/>
<comment type="caution">
    <text evidence="3">The sequence shown here is derived from an EMBL/GenBank/DDBJ whole genome shotgun (WGS) entry which is preliminary data.</text>
</comment>
<gene>
    <name evidence="3" type="ORF">GMARGA_LOCUS12061</name>
</gene>
<feature type="chain" id="PRO_5046963376" evidence="2">
    <location>
        <begin position="18"/>
        <end position="284"/>
    </location>
</feature>